<dbReference type="EMBL" id="JAKLTR010000014">
    <property type="protein sequence ID" value="MCG2616542.1"/>
    <property type="molecule type" value="Genomic_DNA"/>
</dbReference>
<keyword evidence="2" id="KW-1185">Reference proteome</keyword>
<comment type="caution">
    <text evidence="1">The sequence shown here is derived from an EMBL/GenBank/DDBJ whole genome shotgun (WGS) entry which is preliminary data.</text>
</comment>
<organism evidence="1 2">
    <name type="scientific">Terrimonas ginsenosidimutans</name>
    <dbReference type="NCBI Taxonomy" id="2908004"/>
    <lineage>
        <taxon>Bacteria</taxon>
        <taxon>Pseudomonadati</taxon>
        <taxon>Bacteroidota</taxon>
        <taxon>Chitinophagia</taxon>
        <taxon>Chitinophagales</taxon>
        <taxon>Chitinophagaceae</taxon>
        <taxon>Terrimonas</taxon>
    </lineage>
</organism>
<evidence type="ECO:0000313" key="1">
    <source>
        <dbReference type="EMBL" id="MCG2616542.1"/>
    </source>
</evidence>
<dbReference type="Proteomes" id="UP001165367">
    <property type="component" value="Unassembled WGS sequence"/>
</dbReference>
<gene>
    <name evidence="1" type="ORF">LZZ85_19735</name>
</gene>
<name>A0ABS9KVZ5_9BACT</name>
<dbReference type="RefSeq" id="WP_237875080.1">
    <property type="nucleotide sequence ID" value="NZ_JAKLTR010000014.1"/>
</dbReference>
<proteinExistence type="predicted"/>
<protein>
    <submittedName>
        <fullName evidence="1">Uncharacterized protein</fullName>
    </submittedName>
</protein>
<reference evidence="1" key="1">
    <citation type="submission" date="2022-01" db="EMBL/GenBank/DDBJ databases">
        <authorList>
            <person name="Jo J.-H."/>
            <person name="Im W.-T."/>
        </authorList>
    </citation>
    <scope>NUCLEOTIDE SEQUENCE</scope>
    <source>
        <strain evidence="1">NA20</strain>
    </source>
</reference>
<sequence length="497" mass="58175">MTNCATIIRLVNSLSPSEKRHFRMTTQKQAGSKDYLSLYDIIEKSHSGESDTQQVVAAFAKKQPNASIEATSKYLIKVVTDCLIESKTEKDNEFNLYRRLLRVKILQERSLPAAANKELKKLRDRSVALQHHLMQYLTFRLELNQLSDQRFPGITDDYLVETQMKAKEILRMVHNIEGHYSLYELLKYRLIHMGKVVSDADKRKLNDLLLSEISLVTGKVKNSFESRKLHLLFQSFYFTDIADHRSALQSFNELNRLFEQNPDLHDHPPTDYYSALDGILDVLRMVRKYDQVPFYIDKLQRINTGSSPEYFRYLVQKTIAIYELSVLTGKGDFTAAIDYVEKIDPLVLKSYHLVNIEKQTELFFYCALAHFGKKQYKKAHRFIQSAIIDNRGNASEMIGKAANLLNMILYYEIRDFEYLQYQMRSYQRYFKQQGALTKCEKLVLKTIQAKPYNNTSARNRSLLAKMEPMIKTIRSDKYEDQLMKYFDFAEWAVGKFK</sequence>
<accession>A0ABS9KVZ5</accession>
<evidence type="ECO:0000313" key="2">
    <source>
        <dbReference type="Proteomes" id="UP001165367"/>
    </source>
</evidence>